<dbReference type="Pfam" id="PF04754">
    <property type="entry name" value="Transposase_31"/>
    <property type="match status" value="1"/>
</dbReference>
<dbReference type="InterPro" id="IPR006842">
    <property type="entry name" value="Transposase_31"/>
</dbReference>
<evidence type="ECO:0000259" key="1">
    <source>
        <dbReference type="Pfam" id="PF04754"/>
    </source>
</evidence>
<organism evidence="2 3">
    <name type="scientific">Anaerobutyricum hallii</name>
    <dbReference type="NCBI Taxonomy" id="39488"/>
    <lineage>
        <taxon>Bacteria</taxon>
        <taxon>Bacillati</taxon>
        <taxon>Bacillota</taxon>
        <taxon>Clostridia</taxon>
        <taxon>Lachnospirales</taxon>
        <taxon>Lachnospiraceae</taxon>
        <taxon>Anaerobutyricum</taxon>
    </lineage>
</organism>
<protein>
    <recommendedName>
        <fullName evidence="1">Transposase (putative) YhgA-like domain-containing protein</fullName>
    </recommendedName>
</protein>
<gene>
    <name evidence="2" type="ORF">DXD91_15195</name>
</gene>
<dbReference type="RefSeq" id="WP_117983709.1">
    <property type="nucleotide sequence ID" value="NZ_QSOE01000184.1"/>
</dbReference>
<proteinExistence type="predicted"/>
<reference evidence="2 3" key="1">
    <citation type="submission" date="2018-08" db="EMBL/GenBank/DDBJ databases">
        <title>A genome reference for cultivated species of the human gut microbiota.</title>
        <authorList>
            <person name="Zou Y."/>
            <person name="Xue W."/>
            <person name="Luo G."/>
        </authorList>
    </citation>
    <scope>NUCLEOTIDE SEQUENCE [LARGE SCALE GENOMIC DNA]</scope>
    <source>
        <strain evidence="2 3">TM10-1AC</strain>
    </source>
</reference>
<dbReference type="Proteomes" id="UP000262524">
    <property type="component" value="Unassembled WGS sequence"/>
</dbReference>
<dbReference type="AlphaFoldDB" id="A0A374MZF8"/>
<accession>A0A374MZF8</accession>
<evidence type="ECO:0000313" key="2">
    <source>
        <dbReference type="EMBL" id="RGI76864.1"/>
    </source>
</evidence>
<sequence>MPVKNQVKPDTILKTFWKNNQRFADLFNTVLFEGNPVLKPNDLQEVDTDVSSIIKFNGHAETVQRILDVVRKTAYGVDFIIWGLENQEKIHYAMPLRHMIGDSLIYLKEYNEIAAKNRKEKEYSTSDEFLSALKKDDRLHPVISLCIYYGEKEWDGPFNLLDMLVIPEYLKPLVSDYRMNLIQVRQSENLCFQNQDISIVFDMIRSIYNKDYETFHEMYKDKTMSTELGLTVGSVVKSQAIINEVMKMEEKRSEVDMCDALQRWFDEAVQKGKIEGVISTCRRFHISREETVRNLIEEFSLSKSRAEEYIKMYW</sequence>
<dbReference type="EMBL" id="QSOE01000184">
    <property type="protein sequence ID" value="RGI76864.1"/>
    <property type="molecule type" value="Genomic_DNA"/>
</dbReference>
<name>A0A374MZF8_9FIRM</name>
<comment type="caution">
    <text evidence="2">The sequence shown here is derived from an EMBL/GenBank/DDBJ whole genome shotgun (WGS) entry which is preliminary data.</text>
</comment>
<feature type="domain" description="Transposase (putative) YhgA-like" evidence="1">
    <location>
        <begin position="134"/>
        <end position="219"/>
    </location>
</feature>
<evidence type="ECO:0000313" key="3">
    <source>
        <dbReference type="Proteomes" id="UP000262524"/>
    </source>
</evidence>